<keyword evidence="1" id="KW-0732">Signal</keyword>
<feature type="signal peptide" evidence="1">
    <location>
        <begin position="1"/>
        <end position="16"/>
    </location>
</feature>
<name>A0A7M1XP66_9SPIR</name>
<feature type="chain" id="PRO_5032594488" evidence="1">
    <location>
        <begin position="17"/>
        <end position="205"/>
    </location>
</feature>
<protein>
    <submittedName>
        <fullName evidence="2">Uncharacterized protein</fullName>
    </submittedName>
</protein>
<evidence type="ECO:0000313" key="3">
    <source>
        <dbReference type="Proteomes" id="UP000593591"/>
    </source>
</evidence>
<proteinExistence type="predicted"/>
<evidence type="ECO:0000256" key="1">
    <source>
        <dbReference type="SAM" id="SignalP"/>
    </source>
</evidence>
<organism evidence="2 3">
    <name type="scientific">Treponema rectale</name>
    <dbReference type="NCBI Taxonomy" id="744512"/>
    <lineage>
        <taxon>Bacteria</taxon>
        <taxon>Pseudomonadati</taxon>
        <taxon>Spirochaetota</taxon>
        <taxon>Spirochaetia</taxon>
        <taxon>Spirochaetales</taxon>
        <taxon>Treponemataceae</taxon>
        <taxon>Treponema</taxon>
    </lineage>
</organism>
<evidence type="ECO:0000313" key="2">
    <source>
        <dbReference type="EMBL" id="QOS40865.1"/>
    </source>
</evidence>
<accession>A0A7M1XP66</accession>
<dbReference type="EMBL" id="CP031517">
    <property type="protein sequence ID" value="QOS40865.1"/>
    <property type="molecule type" value="Genomic_DNA"/>
</dbReference>
<dbReference type="AlphaFoldDB" id="A0A7M1XP66"/>
<gene>
    <name evidence="2" type="ORF">DYE49_10535</name>
</gene>
<sequence>MMKLFLLKAFYFFTFAAVFSQTIPSPFEDDRKVQHNPWELIIYRPDNTEGLNDVRCFIKIEDAETGEDVTHTKVSAKYEWVSMTVVNTGKRKRTDFESLFVPGTVSVLYDYEKNYYLSGGMAARLHLKKGKYKITVTTPKDSHGFFKTSNKGEWTSNEFYYDTENPLKVIFVSPTANRNGFYNGGWHISAKAPQFYEVTKPKITE</sequence>
<dbReference type="KEGG" id="trc:DYE49_10535"/>
<reference evidence="2 3" key="1">
    <citation type="submission" date="2018-08" db="EMBL/GenBank/DDBJ databases">
        <title>The first complete genome of Treponema rectale (CHPAT), a commensal spirochete of the bovine rectum.</title>
        <authorList>
            <person name="Staton G.J."/>
            <person name="Clegg S.R."/>
            <person name="Carter S.D."/>
            <person name="Radford A.D."/>
            <person name="Darby A."/>
            <person name="Hall N."/>
            <person name="Birtles R.J."/>
            <person name="Evans N.J."/>
        </authorList>
    </citation>
    <scope>NUCLEOTIDE SEQUENCE [LARGE SCALE GENOMIC DNA]</scope>
    <source>
        <strain evidence="2 3">CHPA</strain>
    </source>
</reference>
<dbReference type="Proteomes" id="UP000593591">
    <property type="component" value="Chromosome"/>
</dbReference>